<protein>
    <recommendedName>
        <fullName evidence="3">Anhydro-N-acetylmuramic acid kinase</fullName>
    </recommendedName>
</protein>
<dbReference type="AlphaFoldDB" id="A0A520MXV7"/>
<dbReference type="InterPro" id="IPR043129">
    <property type="entry name" value="ATPase_NBD"/>
</dbReference>
<comment type="caution">
    <text evidence="1">The sequence shown here is derived from an EMBL/GenBank/DDBJ whole genome shotgun (WGS) entry which is preliminary data.</text>
</comment>
<dbReference type="GO" id="GO:0016773">
    <property type="term" value="F:phosphotransferase activity, alcohol group as acceptor"/>
    <property type="evidence" value="ECO:0007669"/>
    <property type="project" value="InterPro"/>
</dbReference>
<dbReference type="Pfam" id="PF03702">
    <property type="entry name" value="AnmK"/>
    <property type="match status" value="1"/>
</dbReference>
<reference evidence="1 2" key="1">
    <citation type="submission" date="2019-02" db="EMBL/GenBank/DDBJ databases">
        <title>Prokaryotic population dynamics and viral predation in marine succession experiment using metagenomics: the confinement effect.</title>
        <authorList>
            <person name="Haro-Moreno J.M."/>
            <person name="Rodriguez-Valera F."/>
            <person name="Lopez-Perez M."/>
        </authorList>
    </citation>
    <scope>NUCLEOTIDE SEQUENCE [LARGE SCALE GENOMIC DNA]</scope>
    <source>
        <strain evidence="1">MED-G159</strain>
    </source>
</reference>
<evidence type="ECO:0000313" key="1">
    <source>
        <dbReference type="EMBL" id="RZO26034.1"/>
    </source>
</evidence>
<evidence type="ECO:0008006" key="3">
    <source>
        <dbReference type="Google" id="ProtNLM"/>
    </source>
</evidence>
<evidence type="ECO:0000313" key="2">
    <source>
        <dbReference type="Proteomes" id="UP000315825"/>
    </source>
</evidence>
<sequence length="323" mass="36235">MRNIYIGVMSGTSRDNLDGCLVEFSENFQVHETFTLPFSKTYKTSKDEEFISKEINQTTISLIKKILNASSIRKDTIQGIAFSGQTISHTNEYSLQAGDPQVISEKLSMQVISDFRNEDIRRGGIGAPLIPEFHNYIFGEAKKRKLILNIGGIANGTYLVDKNVNLASDLGPGNCLMDLFVIKNNLGVYDSKGALASKGVLNKKLYKELSKPLEKLTYPRADDIKVYTNILRDLDLLGITVEDTLRTLAELTVDQIIKFFELCDRPNEIFVHGGGAKNDFLMKLLESKTNRHIQLTSKYVSIEYMEAAAFAYLAFCKKGVIFK</sequence>
<gene>
    <name evidence="1" type="ORF">EVA92_03995</name>
</gene>
<dbReference type="GO" id="GO:0009254">
    <property type="term" value="P:peptidoglycan turnover"/>
    <property type="evidence" value="ECO:0007669"/>
    <property type="project" value="InterPro"/>
</dbReference>
<dbReference type="GO" id="GO:0006040">
    <property type="term" value="P:amino sugar metabolic process"/>
    <property type="evidence" value="ECO:0007669"/>
    <property type="project" value="InterPro"/>
</dbReference>
<dbReference type="PANTHER" id="PTHR30605">
    <property type="entry name" value="ANHYDRO-N-ACETYLMURAMIC ACID KINASE"/>
    <property type="match status" value="1"/>
</dbReference>
<proteinExistence type="predicted"/>
<dbReference type="SUPFAM" id="SSF53067">
    <property type="entry name" value="Actin-like ATPase domain"/>
    <property type="match status" value="1"/>
</dbReference>
<dbReference type="EMBL" id="SHBE01000007">
    <property type="protein sequence ID" value="RZO26034.1"/>
    <property type="molecule type" value="Genomic_DNA"/>
</dbReference>
<dbReference type="InterPro" id="IPR005338">
    <property type="entry name" value="Anhydro_N_Ac-Mur_kinase"/>
</dbReference>
<dbReference type="Gene3D" id="3.30.420.40">
    <property type="match status" value="2"/>
</dbReference>
<dbReference type="Proteomes" id="UP000315825">
    <property type="component" value="Unassembled WGS sequence"/>
</dbReference>
<dbReference type="PANTHER" id="PTHR30605:SF0">
    <property type="entry name" value="ANHYDRO-N-ACETYLMURAMIC ACID KINASE"/>
    <property type="match status" value="1"/>
</dbReference>
<name>A0A520MXV7_9GAMM</name>
<dbReference type="GO" id="GO:0005524">
    <property type="term" value="F:ATP binding"/>
    <property type="evidence" value="ECO:0007669"/>
    <property type="project" value="InterPro"/>
</dbReference>
<accession>A0A520MXV7</accession>
<organism evidence="1 2">
    <name type="scientific">SAR86 cluster bacterium</name>
    <dbReference type="NCBI Taxonomy" id="2030880"/>
    <lineage>
        <taxon>Bacteria</taxon>
        <taxon>Pseudomonadati</taxon>
        <taxon>Pseudomonadota</taxon>
        <taxon>Gammaproteobacteria</taxon>
        <taxon>SAR86 cluster</taxon>
    </lineage>
</organism>